<organism evidence="2 3">
    <name type="scientific">Streptomyces griseochromogenes</name>
    <dbReference type="NCBI Taxonomy" id="68214"/>
    <lineage>
        <taxon>Bacteria</taxon>
        <taxon>Bacillati</taxon>
        <taxon>Actinomycetota</taxon>
        <taxon>Actinomycetes</taxon>
        <taxon>Kitasatosporales</taxon>
        <taxon>Streptomycetaceae</taxon>
        <taxon>Streptomyces</taxon>
    </lineage>
</organism>
<dbReference type="CDD" id="cd00093">
    <property type="entry name" value="HTH_XRE"/>
    <property type="match status" value="1"/>
</dbReference>
<comment type="caution">
    <text evidence="2">The sequence shown here is derived from an EMBL/GenBank/DDBJ whole genome shotgun (WGS) entry which is preliminary data.</text>
</comment>
<protein>
    <submittedName>
        <fullName evidence="2">Transcriptional regulator with XRE-family HTH domain</fullName>
    </submittedName>
</protein>
<proteinExistence type="predicted"/>
<name>A0ABS4LMB2_9ACTN</name>
<dbReference type="Gene3D" id="1.10.260.40">
    <property type="entry name" value="lambda repressor-like DNA-binding domains"/>
    <property type="match status" value="1"/>
</dbReference>
<accession>A0ABS4LMB2</accession>
<keyword evidence="3" id="KW-1185">Reference proteome</keyword>
<sequence length="428" mass="46118">MTWGDARHAEASMTAKRRGLAEQRAARGYSQEEFAALLGVATSTVVRWEGGHSTPRPYQRPKIAKLLGVTAADLDGFLVAVTTVTPQDIPIPASLGDPDDMRRRDLLGLLAATGALITLPEPLASASARQESATVFETGEAMIEHLWQVYGLTDDKSTVYPVIRHQLALLAKSLVEVRSEIDRKRLLMQVGNLYQLAGELFFDARDDALSAHCYTLAANAAKEARMYDLWACAMTRHAYVELYADRAASAAPLLSAASNIARRGDSALSTRYWVSAVQAEVHAALGDVDACSRALDTAEEVHTLDGQLHHGGWLRFDGSRLCEERGACYVTLGRPDLAEEALASALAQELSPRRRGAVLADLATLGAHRGDIDQLVHYADQALTVAGQTHSGYVGAKLHGLRSRLAGLPADTRISELHEKIAALPSAA</sequence>
<dbReference type="Pfam" id="PF01381">
    <property type="entry name" value="HTH_3"/>
    <property type="match status" value="1"/>
</dbReference>
<evidence type="ECO:0000313" key="3">
    <source>
        <dbReference type="Proteomes" id="UP001519309"/>
    </source>
</evidence>
<evidence type="ECO:0000313" key="2">
    <source>
        <dbReference type="EMBL" id="MBP2048530.1"/>
    </source>
</evidence>
<dbReference type="InterPro" id="IPR001387">
    <property type="entry name" value="Cro/C1-type_HTH"/>
</dbReference>
<dbReference type="InterPro" id="IPR010982">
    <property type="entry name" value="Lambda_DNA-bd_dom_sf"/>
</dbReference>
<dbReference type="PROSITE" id="PS50943">
    <property type="entry name" value="HTH_CROC1"/>
    <property type="match status" value="1"/>
</dbReference>
<feature type="domain" description="HTH cro/C1-type" evidence="1">
    <location>
        <begin position="20"/>
        <end position="74"/>
    </location>
</feature>
<dbReference type="EMBL" id="JAGGLP010000003">
    <property type="protein sequence ID" value="MBP2048530.1"/>
    <property type="molecule type" value="Genomic_DNA"/>
</dbReference>
<dbReference type="SMART" id="SM00530">
    <property type="entry name" value="HTH_XRE"/>
    <property type="match status" value="1"/>
</dbReference>
<gene>
    <name evidence="2" type="ORF">J2Z21_001455</name>
</gene>
<reference evidence="2 3" key="1">
    <citation type="submission" date="2021-03" db="EMBL/GenBank/DDBJ databases">
        <title>Genomic Encyclopedia of Type Strains, Phase IV (KMG-IV): sequencing the most valuable type-strain genomes for metagenomic binning, comparative biology and taxonomic classification.</title>
        <authorList>
            <person name="Goeker M."/>
        </authorList>
    </citation>
    <scope>NUCLEOTIDE SEQUENCE [LARGE SCALE GENOMIC DNA]</scope>
    <source>
        <strain evidence="2 3">DSM 40499</strain>
    </source>
</reference>
<dbReference type="SUPFAM" id="SSF47413">
    <property type="entry name" value="lambda repressor-like DNA-binding domains"/>
    <property type="match status" value="1"/>
</dbReference>
<dbReference type="RefSeq" id="WP_237281797.1">
    <property type="nucleotide sequence ID" value="NZ_CP016279.1"/>
</dbReference>
<dbReference type="Proteomes" id="UP001519309">
    <property type="component" value="Unassembled WGS sequence"/>
</dbReference>
<evidence type="ECO:0000259" key="1">
    <source>
        <dbReference type="PROSITE" id="PS50943"/>
    </source>
</evidence>